<sequence>MTATTYPEFNDKTEGLEVARAFADSVRGKTAIVTGVNAKGIGFTTAEALASQSPAHLIIASRTPSKNKETIETLRAKFPDVDYRSLEIDLSSQKAVRGAAAEVLSWADVPTIDIVINSAGIMNIPERTINEDGIEITFATNHIGHFLFTNLIMPKLIKAAEANPTKGATRVINVSSLSPTVATMRWSDLNFEKKNKDLPEQEQPAYDFHRSWGSEDPENLSYIPVEAYSQSKVANVLFGIGLTERMFEKYGILGLSLHPGIIPTELSRSASPHVIAAVGKLLEKGMYQFKTQGAGAATSIVAALDPKLGAPERRPGKKENYGAFLLDCQISDLPVPLAVSSTEAERLWKLSEDLVGQKFKW</sequence>
<proteinExistence type="inferred from homology"/>
<organism evidence="3 4">
    <name type="scientific">Truncatella angustata</name>
    <dbReference type="NCBI Taxonomy" id="152316"/>
    <lineage>
        <taxon>Eukaryota</taxon>
        <taxon>Fungi</taxon>
        <taxon>Dikarya</taxon>
        <taxon>Ascomycota</taxon>
        <taxon>Pezizomycotina</taxon>
        <taxon>Sordariomycetes</taxon>
        <taxon>Xylariomycetidae</taxon>
        <taxon>Amphisphaeriales</taxon>
        <taxon>Sporocadaceae</taxon>
        <taxon>Truncatella</taxon>
    </lineage>
</organism>
<dbReference type="OrthoDB" id="191139at2759"/>
<dbReference type="RefSeq" id="XP_045952500.1">
    <property type="nucleotide sequence ID" value="XM_046100849.1"/>
</dbReference>
<evidence type="ECO:0000256" key="1">
    <source>
        <dbReference type="ARBA" id="ARBA00006484"/>
    </source>
</evidence>
<dbReference type="InterPro" id="IPR002347">
    <property type="entry name" value="SDR_fam"/>
</dbReference>
<name>A0A9P8RMR3_9PEZI</name>
<dbReference type="SUPFAM" id="SSF51735">
    <property type="entry name" value="NAD(P)-binding Rossmann-fold domains"/>
    <property type="match status" value="1"/>
</dbReference>
<protein>
    <submittedName>
        <fullName evidence="3">Short-chain dehydrogenase</fullName>
    </submittedName>
</protein>
<evidence type="ECO:0000313" key="4">
    <source>
        <dbReference type="Proteomes" id="UP000758603"/>
    </source>
</evidence>
<reference evidence="3" key="1">
    <citation type="journal article" date="2021" name="Nat. Commun.">
        <title>Genetic determinants of endophytism in the Arabidopsis root mycobiome.</title>
        <authorList>
            <person name="Mesny F."/>
            <person name="Miyauchi S."/>
            <person name="Thiergart T."/>
            <person name="Pickel B."/>
            <person name="Atanasova L."/>
            <person name="Karlsson M."/>
            <person name="Huettel B."/>
            <person name="Barry K.W."/>
            <person name="Haridas S."/>
            <person name="Chen C."/>
            <person name="Bauer D."/>
            <person name="Andreopoulos W."/>
            <person name="Pangilinan J."/>
            <person name="LaButti K."/>
            <person name="Riley R."/>
            <person name="Lipzen A."/>
            <person name="Clum A."/>
            <person name="Drula E."/>
            <person name="Henrissat B."/>
            <person name="Kohler A."/>
            <person name="Grigoriev I.V."/>
            <person name="Martin F.M."/>
            <person name="Hacquard S."/>
        </authorList>
    </citation>
    <scope>NUCLEOTIDE SEQUENCE</scope>
    <source>
        <strain evidence="3">MPI-SDFR-AT-0073</strain>
    </source>
</reference>
<dbReference type="AlphaFoldDB" id="A0A9P8RMR3"/>
<accession>A0A9P8RMR3</accession>
<keyword evidence="2" id="KW-0560">Oxidoreductase</keyword>
<comment type="caution">
    <text evidence="3">The sequence shown here is derived from an EMBL/GenBank/DDBJ whole genome shotgun (WGS) entry which is preliminary data.</text>
</comment>
<dbReference type="PANTHER" id="PTHR24320:SF283">
    <property type="entry name" value="RETINOL DEHYDROGENASE 11"/>
    <property type="match status" value="1"/>
</dbReference>
<evidence type="ECO:0000313" key="3">
    <source>
        <dbReference type="EMBL" id="KAH6645986.1"/>
    </source>
</evidence>
<keyword evidence="4" id="KW-1185">Reference proteome</keyword>
<dbReference type="Pfam" id="PF00106">
    <property type="entry name" value="adh_short"/>
    <property type="match status" value="1"/>
</dbReference>
<dbReference type="Gene3D" id="3.40.50.720">
    <property type="entry name" value="NAD(P)-binding Rossmann-like Domain"/>
    <property type="match status" value="1"/>
</dbReference>
<dbReference type="Proteomes" id="UP000758603">
    <property type="component" value="Unassembled WGS sequence"/>
</dbReference>
<evidence type="ECO:0000256" key="2">
    <source>
        <dbReference type="ARBA" id="ARBA00023002"/>
    </source>
</evidence>
<gene>
    <name evidence="3" type="ORF">BKA67DRAFT_540980</name>
</gene>
<dbReference type="PRINTS" id="PR00081">
    <property type="entry name" value="GDHRDH"/>
</dbReference>
<dbReference type="EMBL" id="JAGPXC010000010">
    <property type="protein sequence ID" value="KAH6645986.1"/>
    <property type="molecule type" value="Genomic_DNA"/>
</dbReference>
<comment type="similarity">
    <text evidence="1">Belongs to the short-chain dehydrogenases/reductases (SDR) family.</text>
</comment>
<dbReference type="PANTHER" id="PTHR24320">
    <property type="entry name" value="RETINOL DEHYDROGENASE"/>
    <property type="match status" value="1"/>
</dbReference>
<dbReference type="GeneID" id="70129741"/>
<dbReference type="InterPro" id="IPR036291">
    <property type="entry name" value="NAD(P)-bd_dom_sf"/>
</dbReference>
<dbReference type="GO" id="GO:0016491">
    <property type="term" value="F:oxidoreductase activity"/>
    <property type="evidence" value="ECO:0007669"/>
    <property type="project" value="UniProtKB-KW"/>
</dbReference>